<feature type="region of interest" description="Disordered" evidence="1">
    <location>
        <begin position="1"/>
        <end position="59"/>
    </location>
</feature>
<keyword evidence="3" id="KW-1185">Reference proteome</keyword>
<proteinExistence type="predicted"/>
<name>A0A9D4KYV3_DREPO</name>
<dbReference type="Proteomes" id="UP000828390">
    <property type="component" value="Unassembled WGS sequence"/>
</dbReference>
<accession>A0A9D4KYV3</accession>
<reference evidence="2" key="2">
    <citation type="submission" date="2020-11" db="EMBL/GenBank/DDBJ databases">
        <authorList>
            <person name="McCartney M.A."/>
            <person name="Auch B."/>
            <person name="Kono T."/>
            <person name="Mallez S."/>
            <person name="Becker A."/>
            <person name="Gohl D.M."/>
            <person name="Silverstein K.A.T."/>
            <person name="Koren S."/>
            <person name="Bechman K.B."/>
            <person name="Herman A."/>
            <person name="Abrahante J.E."/>
            <person name="Garbe J."/>
        </authorList>
    </citation>
    <scope>NUCLEOTIDE SEQUENCE</scope>
    <source>
        <strain evidence="2">Duluth1</strain>
        <tissue evidence="2">Whole animal</tissue>
    </source>
</reference>
<reference evidence="2" key="1">
    <citation type="journal article" date="2019" name="bioRxiv">
        <title>The Genome of the Zebra Mussel, Dreissena polymorpha: A Resource for Invasive Species Research.</title>
        <authorList>
            <person name="McCartney M.A."/>
            <person name="Auch B."/>
            <person name="Kono T."/>
            <person name="Mallez S."/>
            <person name="Zhang Y."/>
            <person name="Obille A."/>
            <person name="Becker A."/>
            <person name="Abrahante J.E."/>
            <person name="Garbe J."/>
            <person name="Badalamenti J.P."/>
            <person name="Herman A."/>
            <person name="Mangelson H."/>
            <person name="Liachko I."/>
            <person name="Sullivan S."/>
            <person name="Sone E.D."/>
            <person name="Koren S."/>
            <person name="Silverstein K.A.T."/>
            <person name="Beckman K.B."/>
            <person name="Gohl D.M."/>
        </authorList>
    </citation>
    <scope>NUCLEOTIDE SEQUENCE</scope>
    <source>
        <strain evidence="2">Duluth1</strain>
        <tissue evidence="2">Whole animal</tissue>
    </source>
</reference>
<dbReference type="EMBL" id="JAIWYP010000003">
    <property type="protein sequence ID" value="KAH3848223.1"/>
    <property type="molecule type" value="Genomic_DNA"/>
</dbReference>
<feature type="compositionally biased region" description="Basic and acidic residues" evidence="1">
    <location>
        <begin position="7"/>
        <end position="16"/>
    </location>
</feature>
<protein>
    <submittedName>
        <fullName evidence="2">Uncharacterized protein</fullName>
    </submittedName>
</protein>
<evidence type="ECO:0000313" key="3">
    <source>
        <dbReference type="Proteomes" id="UP000828390"/>
    </source>
</evidence>
<evidence type="ECO:0000256" key="1">
    <source>
        <dbReference type="SAM" id="MobiDB-lite"/>
    </source>
</evidence>
<organism evidence="2 3">
    <name type="scientific">Dreissena polymorpha</name>
    <name type="common">Zebra mussel</name>
    <name type="synonym">Mytilus polymorpha</name>
    <dbReference type="NCBI Taxonomy" id="45954"/>
    <lineage>
        <taxon>Eukaryota</taxon>
        <taxon>Metazoa</taxon>
        <taxon>Spiralia</taxon>
        <taxon>Lophotrochozoa</taxon>
        <taxon>Mollusca</taxon>
        <taxon>Bivalvia</taxon>
        <taxon>Autobranchia</taxon>
        <taxon>Heteroconchia</taxon>
        <taxon>Euheterodonta</taxon>
        <taxon>Imparidentia</taxon>
        <taxon>Neoheterodontei</taxon>
        <taxon>Myida</taxon>
        <taxon>Dreissenoidea</taxon>
        <taxon>Dreissenidae</taxon>
        <taxon>Dreissena</taxon>
    </lineage>
</organism>
<evidence type="ECO:0000313" key="2">
    <source>
        <dbReference type="EMBL" id="KAH3848223.1"/>
    </source>
</evidence>
<sequence length="59" mass="6538">MNYFTKRKPDANHSYEDDGAPPSKQRDCSGDVTVPHEPMPDNQHLDSEPSTSAALDHEA</sequence>
<dbReference type="AlphaFoldDB" id="A0A9D4KYV3"/>
<gene>
    <name evidence="2" type="ORF">DPMN_090582</name>
</gene>
<comment type="caution">
    <text evidence="2">The sequence shown here is derived from an EMBL/GenBank/DDBJ whole genome shotgun (WGS) entry which is preliminary data.</text>
</comment>